<feature type="transmembrane region" description="Helical" evidence="5">
    <location>
        <begin position="200"/>
        <end position="220"/>
    </location>
</feature>
<gene>
    <name evidence="6" type="ORF">JVT61DRAFT_11812</name>
</gene>
<dbReference type="InterPro" id="IPR010291">
    <property type="entry name" value="Ion_channel_UNC-93"/>
</dbReference>
<feature type="transmembrane region" description="Helical" evidence="5">
    <location>
        <begin position="366"/>
        <end position="389"/>
    </location>
</feature>
<dbReference type="Proteomes" id="UP000683000">
    <property type="component" value="Unassembled WGS sequence"/>
</dbReference>
<comment type="caution">
    <text evidence="6">The sequence shown here is derived from an EMBL/GenBank/DDBJ whole genome shotgun (WGS) entry which is preliminary data.</text>
</comment>
<evidence type="ECO:0000256" key="4">
    <source>
        <dbReference type="ARBA" id="ARBA00023136"/>
    </source>
</evidence>
<dbReference type="PANTHER" id="PTHR23294">
    <property type="entry name" value="ET TRANSLATION PRODUCT-RELATED"/>
    <property type="match status" value="1"/>
</dbReference>
<comment type="subcellular location">
    <subcellularLocation>
        <location evidence="1">Membrane</location>
        <topology evidence="1">Multi-pass membrane protein</topology>
    </subcellularLocation>
</comment>
<feature type="transmembrane region" description="Helical" evidence="5">
    <location>
        <begin position="35"/>
        <end position="57"/>
    </location>
</feature>
<dbReference type="AlphaFoldDB" id="A0A8I2YW97"/>
<dbReference type="Gene3D" id="1.20.1250.20">
    <property type="entry name" value="MFS general substrate transporter like domains"/>
    <property type="match status" value="1"/>
</dbReference>
<dbReference type="Pfam" id="PF05978">
    <property type="entry name" value="UNC-93"/>
    <property type="match status" value="1"/>
</dbReference>
<keyword evidence="2 5" id="KW-0812">Transmembrane</keyword>
<feature type="transmembrane region" description="Helical" evidence="5">
    <location>
        <begin position="294"/>
        <end position="312"/>
    </location>
</feature>
<feature type="transmembrane region" description="Helical" evidence="5">
    <location>
        <begin position="474"/>
        <end position="492"/>
    </location>
</feature>
<evidence type="ECO:0000256" key="2">
    <source>
        <dbReference type="ARBA" id="ARBA00022692"/>
    </source>
</evidence>
<dbReference type="InterPro" id="IPR036259">
    <property type="entry name" value="MFS_trans_sf"/>
</dbReference>
<dbReference type="GO" id="GO:0016020">
    <property type="term" value="C:membrane"/>
    <property type="evidence" value="ECO:0007669"/>
    <property type="project" value="UniProtKB-SubCell"/>
</dbReference>
<organism evidence="6 7">
    <name type="scientific">Boletus reticuloceps</name>
    <dbReference type="NCBI Taxonomy" id="495285"/>
    <lineage>
        <taxon>Eukaryota</taxon>
        <taxon>Fungi</taxon>
        <taxon>Dikarya</taxon>
        <taxon>Basidiomycota</taxon>
        <taxon>Agaricomycotina</taxon>
        <taxon>Agaricomycetes</taxon>
        <taxon>Agaricomycetidae</taxon>
        <taxon>Boletales</taxon>
        <taxon>Boletineae</taxon>
        <taxon>Boletaceae</taxon>
        <taxon>Boletoideae</taxon>
        <taxon>Boletus</taxon>
    </lineage>
</organism>
<feature type="transmembrane region" description="Helical" evidence="5">
    <location>
        <begin position="131"/>
        <end position="153"/>
    </location>
</feature>
<keyword evidence="3 5" id="KW-1133">Transmembrane helix</keyword>
<dbReference type="InterPro" id="IPR051617">
    <property type="entry name" value="UNC-93-like_regulator"/>
</dbReference>
<feature type="transmembrane region" description="Helical" evidence="5">
    <location>
        <begin position="432"/>
        <end position="453"/>
    </location>
</feature>
<sequence>MADAQAEAAKLESNLGSEDSQRPAIFERPTVWQRIYYHPVLQVALLGLVCFMCPGMFNALTGLGGGGQLTTTIQANANSALYSTFAFFGFFSGTINNRLGPRLTLTLGTSGYCLYIASFLIAKIYPGAGSFVVTSGAILGVCASLLWTAQGSLMMSYPTEAQKGVFIGMFWAILSLGGVVGSAVAFGQNFNSTAGSVGNGTYITFMILSVVGVVLTFFMADPNKMIRTDGTKVAQPSHPSWKTEFVNLFVALKKDPWIVLLFPMFFASNYFYTWQFNDYNAAIFTIRARGLNNLVYSTAQIFSSIFIGYVILDQKRYRRRVRAFIGWVLVFAMVFVVHIWAYFYQRTYTRQSVSPATDIDIYSSDYPAHVCIMIFYGFLDSMWQTYAYWLMGTMSNNLTKLAVFTGFYKSLQSSGAAGVWRADGVGLPYMNILLSTWTLTAAGMVFALPVVYFRVQDHTEEEKSERLVMLMRHVCRITLTFVSVSVSSAVRVCKTT</sequence>
<evidence type="ECO:0000313" key="7">
    <source>
        <dbReference type="Proteomes" id="UP000683000"/>
    </source>
</evidence>
<feature type="transmembrane region" description="Helical" evidence="5">
    <location>
        <begin position="257"/>
        <end position="274"/>
    </location>
</feature>
<reference evidence="6" key="1">
    <citation type="submission" date="2021-03" db="EMBL/GenBank/DDBJ databases">
        <title>Evolutionary innovations through gain and loss of genes in the ectomycorrhizal Boletales.</title>
        <authorList>
            <person name="Wu G."/>
            <person name="Miyauchi S."/>
            <person name="Morin E."/>
            <person name="Yang Z.-L."/>
            <person name="Xu J."/>
            <person name="Martin F.M."/>
        </authorList>
    </citation>
    <scope>NUCLEOTIDE SEQUENCE</scope>
    <source>
        <strain evidence="6">BR01</strain>
    </source>
</reference>
<evidence type="ECO:0000313" key="6">
    <source>
        <dbReference type="EMBL" id="KAG6379350.1"/>
    </source>
</evidence>
<name>A0A8I2YW97_9AGAM</name>
<dbReference type="OrthoDB" id="196103at2759"/>
<accession>A0A8I2YW97</accession>
<feature type="transmembrane region" description="Helical" evidence="5">
    <location>
        <begin position="103"/>
        <end position="125"/>
    </location>
</feature>
<keyword evidence="7" id="KW-1185">Reference proteome</keyword>
<evidence type="ECO:0000256" key="5">
    <source>
        <dbReference type="SAM" id="Phobius"/>
    </source>
</evidence>
<feature type="transmembrane region" description="Helical" evidence="5">
    <location>
        <begin position="77"/>
        <end position="96"/>
    </location>
</feature>
<dbReference type="PANTHER" id="PTHR23294:SF59">
    <property type="entry name" value="UNC93-LIKE PROTEIN C922.05C"/>
    <property type="match status" value="1"/>
</dbReference>
<protein>
    <submittedName>
        <fullName evidence="6">MFS general substrate transporter</fullName>
    </submittedName>
</protein>
<dbReference type="EMBL" id="JAGFBS010000005">
    <property type="protein sequence ID" value="KAG6379350.1"/>
    <property type="molecule type" value="Genomic_DNA"/>
</dbReference>
<keyword evidence="4 5" id="KW-0472">Membrane</keyword>
<feature type="transmembrane region" description="Helical" evidence="5">
    <location>
        <begin position="165"/>
        <end position="188"/>
    </location>
</feature>
<feature type="transmembrane region" description="Helical" evidence="5">
    <location>
        <begin position="324"/>
        <end position="343"/>
    </location>
</feature>
<proteinExistence type="predicted"/>
<evidence type="ECO:0000256" key="1">
    <source>
        <dbReference type="ARBA" id="ARBA00004141"/>
    </source>
</evidence>
<dbReference type="SUPFAM" id="SSF103473">
    <property type="entry name" value="MFS general substrate transporter"/>
    <property type="match status" value="1"/>
</dbReference>
<evidence type="ECO:0000256" key="3">
    <source>
        <dbReference type="ARBA" id="ARBA00022989"/>
    </source>
</evidence>